<protein>
    <submittedName>
        <fullName evidence="2">Uncharacterized protein</fullName>
    </submittedName>
</protein>
<dbReference type="EMBL" id="JACXVP010000009">
    <property type="protein sequence ID" value="KAG5587534.1"/>
    <property type="molecule type" value="Genomic_DNA"/>
</dbReference>
<dbReference type="Proteomes" id="UP000824120">
    <property type="component" value="Chromosome 9"/>
</dbReference>
<gene>
    <name evidence="2" type="ORF">H5410_047968</name>
</gene>
<feature type="compositionally biased region" description="Basic and acidic residues" evidence="1">
    <location>
        <begin position="57"/>
        <end position="67"/>
    </location>
</feature>
<evidence type="ECO:0000313" key="2">
    <source>
        <dbReference type="EMBL" id="KAG5587534.1"/>
    </source>
</evidence>
<evidence type="ECO:0000313" key="3">
    <source>
        <dbReference type="Proteomes" id="UP000824120"/>
    </source>
</evidence>
<organism evidence="2 3">
    <name type="scientific">Solanum commersonii</name>
    <name type="common">Commerson's wild potato</name>
    <name type="synonym">Commerson's nightshade</name>
    <dbReference type="NCBI Taxonomy" id="4109"/>
    <lineage>
        <taxon>Eukaryota</taxon>
        <taxon>Viridiplantae</taxon>
        <taxon>Streptophyta</taxon>
        <taxon>Embryophyta</taxon>
        <taxon>Tracheophyta</taxon>
        <taxon>Spermatophyta</taxon>
        <taxon>Magnoliopsida</taxon>
        <taxon>eudicotyledons</taxon>
        <taxon>Gunneridae</taxon>
        <taxon>Pentapetalae</taxon>
        <taxon>asterids</taxon>
        <taxon>lamiids</taxon>
        <taxon>Solanales</taxon>
        <taxon>Solanaceae</taxon>
        <taxon>Solanoideae</taxon>
        <taxon>Solaneae</taxon>
        <taxon>Solanum</taxon>
    </lineage>
</organism>
<comment type="caution">
    <text evidence="2">The sequence shown here is derived from an EMBL/GenBank/DDBJ whole genome shotgun (WGS) entry which is preliminary data.</text>
</comment>
<feature type="compositionally biased region" description="Basic residues" evidence="1">
    <location>
        <begin position="45"/>
        <end position="56"/>
    </location>
</feature>
<dbReference type="AlphaFoldDB" id="A0A9J5XK93"/>
<reference evidence="2 3" key="1">
    <citation type="submission" date="2020-09" db="EMBL/GenBank/DDBJ databases">
        <title>De no assembly of potato wild relative species, Solanum commersonii.</title>
        <authorList>
            <person name="Cho K."/>
        </authorList>
    </citation>
    <scope>NUCLEOTIDE SEQUENCE [LARGE SCALE GENOMIC DNA]</scope>
    <source>
        <strain evidence="2">LZ3.2</strain>
        <tissue evidence="2">Leaf</tissue>
    </source>
</reference>
<feature type="region of interest" description="Disordered" evidence="1">
    <location>
        <begin position="44"/>
        <end position="97"/>
    </location>
</feature>
<sequence length="97" mass="10954">MTNSSHSTSHKRTPLHSQLKEIEAFDGKDKPLQLKIEELAIRTLTKGKRKRKGKGKGKGEGGGENKRKCSLKKKRDSSKENGKHMFELDFDENSDDS</sequence>
<name>A0A9J5XK93_SOLCO</name>
<feature type="compositionally biased region" description="Basic and acidic residues" evidence="1">
    <location>
        <begin position="77"/>
        <end position="87"/>
    </location>
</feature>
<feature type="compositionally biased region" description="Acidic residues" evidence="1">
    <location>
        <begin position="88"/>
        <end position="97"/>
    </location>
</feature>
<keyword evidence="3" id="KW-1185">Reference proteome</keyword>
<accession>A0A9J5XK93</accession>
<evidence type="ECO:0000256" key="1">
    <source>
        <dbReference type="SAM" id="MobiDB-lite"/>
    </source>
</evidence>
<proteinExistence type="predicted"/>